<evidence type="ECO:0000256" key="1">
    <source>
        <dbReference type="SAM" id="MobiDB-lite"/>
    </source>
</evidence>
<reference evidence="2 3" key="1">
    <citation type="submission" date="2024-05" db="EMBL/GenBank/DDBJ databases">
        <authorList>
            <person name="Wallberg A."/>
        </authorList>
    </citation>
    <scope>NUCLEOTIDE SEQUENCE [LARGE SCALE GENOMIC DNA]</scope>
</reference>
<evidence type="ECO:0000313" key="2">
    <source>
        <dbReference type="EMBL" id="CAL4071322.1"/>
    </source>
</evidence>
<dbReference type="Proteomes" id="UP001497623">
    <property type="component" value="Unassembled WGS sequence"/>
</dbReference>
<feature type="region of interest" description="Disordered" evidence="1">
    <location>
        <begin position="1"/>
        <end position="108"/>
    </location>
</feature>
<feature type="non-terminal residue" evidence="2">
    <location>
        <position position="134"/>
    </location>
</feature>
<organism evidence="2 3">
    <name type="scientific">Meganyctiphanes norvegica</name>
    <name type="common">Northern krill</name>
    <name type="synonym">Thysanopoda norvegica</name>
    <dbReference type="NCBI Taxonomy" id="48144"/>
    <lineage>
        <taxon>Eukaryota</taxon>
        <taxon>Metazoa</taxon>
        <taxon>Ecdysozoa</taxon>
        <taxon>Arthropoda</taxon>
        <taxon>Crustacea</taxon>
        <taxon>Multicrustacea</taxon>
        <taxon>Malacostraca</taxon>
        <taxon>Eumalacostraca</taxon>
        <taxon>Eucarida</taxon>
        <taxon>Euphausiacea</taxon>
        <taxon>Euphausiidae</taxon>
        <taxon>Meganyctiphanes</taxon>
    </lineage>
</organism>
<keyword evidence="3" id="KW-1185">Reference proteome</keyword>
<proteinExistence type="predicted"/>
<sequence length="134" mass="14111">MEQHLNNHHPHHRGSLGGGTSTTTLTTPVAAGWQSVPARPTTPTTSTGCGLRSRTNSSSLYQISETAATPDTMEEPAVSLVLPKGHHRGRRASLPVPAITQKRSGSTRKASLAVLLPRHVHGSSESLNSPQSSP</sequence>
<comment type="caution">
    <text evidence="2">The sequence shown here is derived from an EMBL/GenBank/DDBJ whole genome shotgun (WGS) entry which is preliminary data.</text>
</comment>
<feature type="compositionally biased region" description="Basic residues" evidence="1">
    <location>
        <begin position="1"/>
        <end position="14"/>
    </location>
</feature>
<dbReference type="AlphaFoldDB" id="A0AAV2Q9A8"/>
<name>A0AAV2Q9A8_MEGNR</name>
<evidence type="ECO:0000313" key="3">
    <source>
        <dbReference type="Proteomes" id="UP001497623"/>
    </source>
</evidence>
<accession>A0AAV2Q9A8</accession>
<dbReference type="EMBL" id="CAXKWB010003973">
    <property type="protein sequence ID" value="CAL4071322.1"/>
    <property type="molecule type" value="Genomic_DNA"/>
</dbReference>
<gene>
    <name evidence="2" type="ORF">MNOR_LOCUS8503</name>
</gene>
<feature type="compositionally biased region" description="Polar residues" evidence="1">
    <location>
        <begin position="41"/>
        <end position="69"/>
    </location>
</feature>
<protein>
    <submittedName>
        <fullName evidence="2">Uncharacterized protein</fullName>
    </submittedName>
</protein>